<evidence type="ECO:0000256" key="2">
    <source>
        <dbReference type="SAM" id="Phobius"/>
    </source>
</evidence>
<reference evidence="3 4" key="1">
    <citation type="submission" date="2018-06" db="EMBL/GenBank/DDBJ databases">
        <title>Comparative genomics reveals the genomic features of Rhizophagus irregularis, R. cerebriforme, R. diaphanum and Gigaspora rosea, and their symbiotic lifestyle signature.</title>
        <authorList>
            <person name="Morin E."/>
            <person name="San Clemente H."/>
            <person name="Chen E.C.H."/>
            <person name="De La Providencia I."/>
            <person name="Hainaut M."/>
            <person name="Kuo A."/>
            <person name="Kohler A."/>
            <person name="Murat C."/>
            <person name="Tang N."/>
            <person name="Roy S."/>
            <person name="Loubradou J."/>
            <person name="Henrissat B."/>
            <person name="Grigoriev I.V."/>
            <person name="Corradi N."/>
            <person name="Roux C."/>
            <person name="Martin F.M."/>
        </authorList>
    </citation>
    <scope>NUCLEOTIDE SEQUENCE [LARGE SCALE GENOMIC DNA]</scope>
    <source>
        <strain evidence="3 4">DAOM 227022</strain>
    </source>
</reference>
<feature type="transmembrane region" description="Helical" evidence="2">
    <location>
        <begin position="6"/>
        <end position="29"/>
    </location>
</feature>
<evidence type="ECO:0000256" key="1">
    <source>
        <dbReference type="SAM" id="MobiDB-lite"/>
    </source>
</evidence>
<keyword evidence="4" id="KW-1185">Reference proteome</keyword>
<name>A0A397T5G6_9GLOM</name>
<organism evidence="3 4">
    <name type="scientific">Glomus cerebriforme</name>
    <dbReference type="NCBI Taxonomy" id="658196"/>
    <lineage>
        <taxon>Eukaryota</taxon>
        <taxon>Fungi</taxon>
        <taxon>Fungi incertae sedis</taxon>
        <taxon>Mucoromycota</taxon>
        <taxon>Glomeromycotina</taxon>
        <taxon>Glomeromycetes</taxon>
        <taxon>Glomerales</taxon>
        <taxon>Glomeraceae</taxon>
        <taxon>Glomus</taxon>
    </lineage>
</organism>
<comment type="caution">
    <text evidence="3">The sequence shown here is derived from an EMBL/GenBank/DDBJ whole genome shotgun (WGS) entry which is preliminary data.</text>
</comment>
<sequence>MSNTISVLVHALFSAAIAFIVAFILDLFFSNLLSTKHVKIATTSTKKVSNYKSSSNKSSKKALYDGNRGKKY</sequence>
<accession>A0A397T5G6</accession>
<dbReference type="AlphaFoldDB" id="A0A397T5G6"/>
<dbReference type="EMBL" id="QKYT01000104">
    <property type="protein sequence ID" value="RIA93413.1"/>
    <property type="molecule type" value="Genomic_DNA"/>
</dbReference>
<dbReference type="Proteomes" id="UP000265703">
    <property type="component" value="Unassembled WGS sequence"/>
</dbReference>
<keyword evidence="2" id="KW-0812">Transmembrane</keyword>
<evidence type="ECO:0000313" key="3">
    <source>
        <dbReference type="EMBL" id="RIA93413.1"/>
    </source>
</evidence>
<keyword evidence="2" id="KW-0472">Membrane</keyword>
<feature type="non-terminal residue" evidence="3">
    <location>
        <position position="72"/>
    </location>
</feature>
<protein>
    <submittedName>
        <fullName evidence="3">Uncharacterized protein</fullName>
    </submittedName>
</protein>
<evidence type="ECO:0000313" key="4">
    <source>
        <dbReference type="Proteomes" id="UP000265703"/>
    </source>
</evidence>
<proteinExistence type="predicted"/>
<keyword evidence="2" id="KW-1133">Transmembrane helix</keyword>
<gene>
    <name evidence="3" type="ORF">C1645_762462</name>
</gene>
<feature type="region of interest" description="Disordered" evidence="1">
    <location>
        <begin position="50"/>
        <end position="72"/>
    </location>
</feature>